<organism evidence="1 2">
    <name type="scientific">Lithospermum erythrorhizon</name>
    <name type="common">Purple gromwell</name>
    <name type="synonym">Lithospermum officinale var. erythrorhizon</name>
    <dbReference type="NCBI Taxonomy" id="34254"/>
    <lineage>
        <taxon>Eukaryota</taxon>
        <taxon>Viridiplantae</taxon>
        <taxon>Streptophyta</taxon>
        <taxon>Embryophyta</taxon>
        <taxon>Tracheophyta</taxon>
        <taxon>Spermatophyta</taxon>
        <taxon>Magnoliopsida</taxon>
        <taxon>eudicotyledons</taxon>
        <taxon>Gunneridae</taxon>
        <taxon>Pentapetalae</taxon>
        <taxon>asterids</taxon>
        <taxon>lamiids</taxon>
        <taxon>Boraginales</taxon>
        <taxon>Boraginaceae</taxon>
        <taxon>Boraginoideae</taxon>
        <taxon>Lithospermeae</taxon>
        <taxon>Lithospermum</taxon>
    </lineage>
</organism>
<sequence length="106" mass="12427">MDIVFSDGNIPPKWVIFYRIKHDGLENVILEQLKGHVKSESHQVFVDILDRIAKDGYDAADYLRLRHEHRSRPEKFMEVIIGTCCQCRENRLPVDRVVQLLHSLSE</sequence>
<reference evidence="1 2" key="1">
    <citation type="submission" date="2024-01" db="EMBL/GenBank/DDBJ databases">
        <title>The complete chloroplast genome sequence of Lithospermum erythrorhizon: insights into the phylogenetic relationship among Boraginaceae species and the maternal lineages of purple gromwells.</title>
        <authorList>
            <person name="Okada T."/>
            <person name="Watanabe K."/>
        </authorList>
    </citation>
    <scope>NUCLEOTIDE SEQUENCE [LARGE SCALE GENOMIC DNA]</scope>
</reference>
<dbReference type="EMBL" id="BAABME010000932">
    <property type="protein sequence ID" value="GAA0146447.1"/>
    <property type="molecule type" value="Genomic_DNA"/>
</dbReference>
<dbReference type="Proteomes" id="UP001454036">
    <property type="component" value="Unassembled WGS sequence"/>
</dbReference>
<evidence type="ECO:0000313" key="1">
    <source>
        <dbReference type="EMBL" id="GAA0146447.1"/>
    </source>
</evidence>
<dbReference type="AlphaFoldDB" id="A0AAV3P5S1"/>
<proteinExistence type="predicted"/>
<comment type="caution">
    <text evidence="1">The sequence shown here is derived from an EMBL/GenBank/DDBJ whole genome shotgun (WGS) entry which is preliminary data.</text>
</comment>
<accession>A0AAV3P5S1</accession>
<protein>
    <submittedName>
        <fullName evidence="1">Uncharacterized protein</fullName>
    </submittedName>
</protein>
<keyword evidence="2" id="KW-1185">Reference proteome</keyword>
<evidence type="ECO:0000313" key="2">
    <source>
        <dbReference type="Proteomes" id="UP001454036"/>
    </source>
</evidence>
<gene>
    <name evidence="1" type="ORF">LIER_06399</name>
</gene>
<name>A0AAV3P5S1_LITER</name>